<keyword evidence="9" id="KW-1185">Reference proteome</keyword>
<sequence>MALPSLLLLCAFWLGAARAGKLLVIPADGSHWMGMKPLVEELGRKGHEVVVVIPEVSMSMGTSQHSTTLTFPVPYTKEDMMEAFESTLDHLMNREVSTTLAKLKNYWDTLGALNWFTMLTSESLLYNKELMQKLRDYKFDALLTDPFFPVGIIVGEHLSLPSIFMQASLPCPLDFIATRNPRPNSYVPHRYTQYGSSMSLWERTVNLFRAALEPAGCSRIYANADKVASQFLQRKTTIVELASRAAVWLMRYDFAFEFPVPVMPNMVLIGGLKSGKPKPLPQVSAI</sequence>
<proteinExistence type="inferred from homology"/>
<evidence type="ECO:0000313" key="9">
    <source>
        <dbReference type="Proteomes" id="UP000694580"/>
    </source>
</evidence>
<evidence type="ECO:0000256" key="5">
    <source>
        <dbReference type="ARBA" id="ARBA00022692"/>
    </source>
</evidence>
<dbReference type="Ensembl" id="ENSDCDT00010066050.1">
    <property type="protein sequence ID" value="ENSDCDP00010055450.1"/>
    <property type="gene ID" value="ENSDCDG00010031810.1"/>
</dbReference>
<dbReference type="PANTHER" id="PTHR48043:SF161">
    <property type="entry name" value="UDP GLUCURONOSYLTRANSFERASE FAMILY 1 MEMBER A1"/>
    <property type="match status" value="1"/>
</dbReference>
<feature type="chain" id="PRO_5044232420" evidence="7">
    <location>
        <begin position="20"/>
        <end position="286"/>
    </location>
</feature>
<keyword evidence="6" id="KW-1133">Transmembrane helix</keyword>
<dbReference type="InterPro" id="IPR050271">
    <property type="entry name" value="UDP-glycosyltransferase"/>
</dbReference>
<evidence type="ECO:0000256" key="6">
    <source>
        <dbReference type="ARBA" id="ARBA00022989"/>
    </source>
</evidence>
<dbReference type="GO" id="GO:0008194">
    <property type="term" value="F:UDP-glycosyltransferase activity"/>
    <property type="evidence" value="ECO:0007669"/>
    <property type="project" value="InterPro"/>
</dbReference>
<dbReference type="Pfam" id="PF00201">
    <property type="entry name" value="UDPGT"/>
    <property type="match status" value="1"/>
</dbReference>
<protein>
    <submittedName>
        <fullName evidence="8">Uncharacterized protein</fullName>
    </submittedName>
</protein>
<evidence type="ECO:0000256" key="3">
    <source>
        <dbReference type="ARBA" id="ARBA00022676"/>
    </source>
</evidence>
<organism evidence="8 9">
    <name type="scientific">Denticeps clupeoides</name>
    <name type="common">denticle herring</name>
    <dbReference type="NCBI Taxonomy" id="299321"/>
    <lineage>
        <taxon>Eukaryota</taxon>
        <taxon>Metazoa</taxon>
        <taxon>Chordata</taxon>
        <taxon>Craniata</taxon>
        <taxon>Vertebrata</taxon>
        <taxon>Euteleostomi</taxon>
        <taxon>Actinopterygii</taxon>
        <taxon>Neopterygii</taxon>
        <taxon>Teleostei</taxon>
        <taxon>Clupei</taxon>
        <taxon>Clupeiformes</taxon>
        <taxon>Denticipitoidei</taxon>
        <taxon>Denticipitidae</taxon>
        <taxon>Denticeps</taxon>
    </lineage>
</organism>
<keyword evidence="6" id="KW-0472">Membrane</keyword>
<dbReference type="PANTHER" id="PTHR48043">
    <property type="entry name" value="EG:EG0003.4 PROTEIN-RELATED"/>
    <property type="match status" value="1"/>
</dbReference>
<keyword evidence="5" id="KW-0812">Transmembrane</keyword>
<dbReference type="InterPro" id="IPR002213">
    <property type="entry name" value="UDP_glucos_trans"/>
</dbReference>
<evidence type="ECO:0000256" key="7">
    <source>
        <dbReference type="SAM" id="SignalP"/>
    </source>
</evidence>
<keyword evidence="4" id="KW-0808">Transferase</keyword>
<reference evidence="8" key="2">
    <citation type="submission" date="2025-08" db="UniProtKB">
        <authorList>
            <consortium name="Ensembl"/>
        </authorList>
    </citation>
    <scope>IDENTIFICATION</scope>
</reference>
<dbReference type="AlphaFoldDB" id="A0AAY4ECU7"/>
<reference evidence="8 9" key="1">
    <citation type="submission" date="2020-06" db="EMBL/GenBank/DDBJ databases">
        <authorList>
            <consortium name="Wellcome Sanger Institute Data Sharing"/>
        </authorList>
    </citation>
    <scope>NUCLEOTIDE SEQUENCE [LARGE SCALE GENOMIC DNA]</scope>
</reference>
<accession>A0AAY4ECU7</accession>
<evidence type="ECO:0000256" key="4">
    <source>
        <dbReference type="ARBA" id="ARBA00022679"/>
    </source>
</evidence>
<evidence type="ECO:0000256" key="2">
    <source>
        <dbReference type="ARBA" id="ARBA00009995"/>
    </source>
</evidence>
<reference evidence="8" key="3">
    <citation type="submission" date="2025-09" db="UniProtKB">
        <authorList>
            <consortium name="Ensembl"/>
        </authorList>
    </citation>
    <scope>IDENTIFICATION</scope>
</reference>
<dbReference type="GeneTree" id="ENSGT00940000159677"/>
<name>A0AAY4ECU7_9TELE</name>
<dbReference type="Gene3D" id="3.40.50.2000">
    <property type="entry name" value="Glycogen Phosphorylase B"/>
    <property type="match status" value="1"/>
</dbReference>
<evidence type="ECO:0000256" key="1">
    <source>
        <dbReference type="ARBA" id="ARBA00004167"/>
    </source>
</evidence>
<dbReference type="SUPFAM" id="SSF53756">
    <property type="entry name" value="UDP-Glycosyltransferase/glycogen phosphorylase"/>
    <property type="match status" value="1"/>
</dbReference>
<keyword evidence="3" id="KW-0328">Glycosyltransferase</keyword>
<keyword evidence="7" id="KW-0732">Signal</keyword>
<dbReference type="GO" id="GO:0016020">
    <property type="term" value="C:membrane"/>
    <property type="evidence" value="ECO:0007669"/>
    <property type="project" value="UniProtKB-SubCell"/>
</dbReference>
<dbReference type="Proteomes" id="UP000694580">
    <property type="component" value="Chromosome 9"/>
</dbReference>
<evidence type="ECO:0000313" key="8">
    <source>
        <dbReference type="Ensembl" id="ENSDCDP00010055450.1"/>
    </source>
</evidence>
<comment type="similarity">
    <text evidence="2">Belongs to the UDP-glycosyltransferase family.</text>
</comment>
<feature type="signal peptide" evidence="7">
    <location>
        <begin position="1"/>
        <end position="19"/>
    </location>
</feature>
<comment type="subcellular location">
    <subcellularLocation>
        <location evidence="1">Membrane</location>
        <topology evidence="1">Single-pass membrane protein</topology>
    </subcellularLocation>
</comment>